<dbReference type="PANTHER" id="PTHR33527">
    <property type="entry name" value="OS07G0274300 PROTEIN"/>
    <property type="match status" value="1"/>
</dbReference>
<feature type="signal peptide" evidence="1">
    <location>
        <begin position="1"/>
        <end position="20"/>
    </location>
</feature>
<evidence type="ECO:0000313" key="2">
    <source>
        <dbReference type="EMBL" id="CAH8388491.1"/>
    </source>
</evidence>
<organism evidence="2 3">
    <name type="scientific">Eruca vesicaria subsp. sativa</name>
    <name type="common">Garden rocket</name>
    <name type="synonym">Eruca sativa</name>
    <dbReference type="NCBI Taxonomy" id="29727"/>
    <lineage>
        <taxon>Eukaryota</taxon>
        <taxon>Viridiplantae</taxon>
        <taxon>Streptophyta</taxon>
        <taxon>Embryophyta</taxon>
        <taxon>Tracheophyta</taxon>
        <taxon>Spermatophyta</taxon>
        <taxon>Magnoliopsida</taxon>
        <taxon>eudicotyledons</taxon>
        <taxon>Gunneridae</taxon>
        <taxon>Pentapetalae</taxon>
        <taxon>rosids</taxon>
        <taxon>malvids</taxon>
        <taxon>Brassicales</taxon>
        <taxon>Brassicaceae</taxon>
        <taxon>Brassiceae</taxon>
        <taxon>Eruca</taxon>
    </lineage>
</organism>
<keyword evidence="1" id="KW-0732">Signal</keyword>
<dbReference type="EMBL" id="CAKOAT010797376">
    <property type="protein sequence ID" value="CAH8388491.1"/>
    <property type="molecule type" value="Genomic_DNA"/>
</dbReference>
<proteinExistence type="predicted"/>
<feature type="chain" id="PRO_5044819150" evidence="1">
    <location>
        <begin position="21"/>
        <end position="223"/>
    </location>
</feature>
<keyword evidence="3" id="KW-1185">Reference proteome</keyword>
<gene>
    <name evidence="2" type="ORF">ERUC_LOCUS40974</name>
</gene>
<protein>
    <submittedName>
        <fullName evidence="2">Uncharacterized protein</fullName>
    </submittedName>
</protein>
<dbReference type="AlphaFoldDB" id="A0ABC8LX68"/>
<sequence length="223" mass="25835">MNKSSQVIEFLFLVEQLVFARNLIACLVPLDDRYMANKVVECLSILCNQDYYTRHVRHNHKNNDEVVIPLLKKITDSYLTLRYINENCETLLVGVTKNLSDVWIRAFDDIYEKGTPVRVSAPKVRVPAPAVKEEAKAAGTETERAEAEEEVTQADYRTLFLTFSKGYSISESEVRVYFNRKFGEVIETIVMDEGKENKQPLFARMVLKMQYAAYCMRQRLKRS</sequence>
<comment type="caution">
    <text evidence="2">The sequence shown here is derived from an EMBL/GenBank/DDBJ whole genome shotgun (WGS) entry which is preliminary data.</text>
</comment>
<name>A0ABC8LX68_ERUVS</name>
<evidence type="ECO:0000256" key="1">
    <source>
        <dbReference type="SAM" id="SignalP"/>
    </source>
</evidence>
<dbReference type="Proteomes" id="UP001642260">
    <property type="component" value="Unassembled WGS sequence"/>
</dbReference>
<evidence type="ECO:0000313" key="3">
    <source>
        <dbReference type="Proteomes" id="UP001642260"/>
    </source>
</evidence>
<accession>A0ABC8LX68</accession>
<dbReference type="PANTHER" id="PTHR33527:SF52">
    <property type="entry name" value="F13F21.27 PROTEIN"/>
    <property type="match status" value="1"/>
</dbReference>
<reference evidence="2 3" key="1">
    <citation type="submission" date="2022-03" db="EMBL/GenBank/DDBJ databases">
        <authorList>
            <person name="Macdonald S."/>
            <person name="Ahmed S."/>
            <person name="Newling K."/>
        </authorList>
    </citation>
    <scope>NUCLEOTIDE SEQUENCE [LARGE SCALE GENOMIC DNA]</scope>
</reference>